<keyword evidence="12" id="KW-0812">Transmembrane</keyword>
<dbReference type="Pfam" id="PF00106">
    <property type="entry name" value="adh_short"/>
    <property type="match status" value="1"/>
</dbReference>
<dbReference type="OrthoDB" id="10267115at2759"/>
<evidence type="ECO:0000256" key="12">
    <source>
        <dbReference type="SAM" id="Phobius"/>
    </source>
</evidence>
<dbReference type="GO" id="GO:0047560">
    <property type="term" value="F:3-dehydrosphinganine reductase activity"/>
    <property type="evidence" value="ECO:0007669"/>
    <property type="project" value="UniProtKB-EC"/>
</dbReference>
<evidence type="ECO:0000256" key="5">
    <source>
        <dbReference type="ARBA" id="ARBA00022857"/>
    </source>
</evidence>
<dbReference type="CDD" id="cd08939">
    <property type="entry name" value="KDSR-like_SDR_c"/>
    <property type="match status" value="1"/>
</dbReference>
<dbReference type="InterPro" id="IPR036291">
    <property type="entry name" value="NAD(P)-bd_dom_sf"/>
</dbReference>
<reference evidence="14" key="1">
    <citation type="journal article" date="2018" name="Nat. Microbiol.">
        <title>Leveraging single-cell genomics to expand the fungal tree of life.</title>
        <authorList>
            <person name="Ahrendt S.R."/>
            <person name="Quandt C.A."/>
            <person name="Ciobanu D."/>
            <person name="Clum A."/>
            <person name="Salamov A."/>
            <person name="Andreopoulos B."/>
            <person name="Cheng J.F."/>
            <person name="Woyke T."/>
            <person name="Pelin A."/>
            <person name="Henrissat B."/>
            <person name="Reynolds N.K."/>
            <person name="Benny G.L."/>
            <person name="Smith M.E."/>
            <person name="James T.Y."/>
            <person name="Grigoriev I.V."/>
        </authorList>
    </citation>
    <scope>NUCLEOTIDE SEQUENCE [LARGE SCALE GENOMIC DNA]</scope>
    <source>
        <strain evidence="14">RSA 468</strain>
    </source>
</reference>
<evidence type="ECO:0000313" key="13">
    <source>
        <dbReference type="EMBL" id="RKP38724.1"/>
    </source>
</evidence>
<evidence type="ECO:0000256" key="8">
    <source>
        <dbReference type="ARBA" id="ARBA00023098"/>
    </source>
</evidence>
<evidence type="ECO:0000256" key="1">
    <source>
        <dbReference type="ARBA" id="ARBA00004240"/>
    </source>
</evidence>
<feature type="transmembrane region" description="Helical" evidence="12">
    <location>
        <begin position="6"/>
        <end position="29"/>
    </location>
</feature>
<sequence length="345" mass="37244">MLDLSAWTSSCTVTTVLSAVVGYAIWFVVCSIQARKRAPPLNFEGEHCYITGGSAGLGEQLAVLLAEAGAHVTIVARNEKQLATAQALIEAHRLHPDTQRIRTVSADVADPVACTQALHTAVRQQNGLTPKYVFACAGTTTPRFFLDYAAADFERTMRVNYFGALYTIQAAAKLMIQAGCRGRVVTVSSQAGLVGIPGYSEYAPTKAALRMLSETLYYELGIYGIMVHCFFPANIKTPGFAHENQTKPAITRIIDGEDEALEPRACAQQLLAGMAKGYPAIVSDPLGDVVRAVCKGVGPANNFALDTLYVALGWFAVPLWRAVTWWQVRDLVATEAAQRKAQLSS</sequence>
<dbReference type="PANTHER" id="PTHR43550">
    <property type="entry name" value="3-KETODIHYDROSPHINGOSINE REDUCTASE"/>
    <property type="match status" value="1"/>
</dbReference>
<dbReference type="AlphaFoldDB" id="A0A4P9ZYC9"/>
<protein>
    <recommendedName>
        <fullName evidence="9">3-dehydrosphinganine reductase</fullName>
        <ecNumber evidence="9">1.1.1.102</ecNumber>
    </recommendedName>
</protein>
<keyword evidence="7" id="KW-0560">Oxidoreductase</keyword>
<accession>A0A4P9ZYC9</accession>
<dbReference type="PANTHER" id="PTHR43550:SF3">
    <property type="entry name" value="3-KETODIHYDROSPHINGOSINE REDUCTASE"/>
    <property type="match status" value="1"/>
</dbReference>
<keyword evidence="14" id="KW-1185">Reference proteome</keyword>
<evidence type="ECO:0000256" key="3">
    <source>
        <dbReference type="ARBA" id="ARBA00004991"/>
    </source>
</evidence>
<keyword evidence="6" id="KW-0746">Sphingolipid metabolism</keyword>
<dbReference type="InterPro" id="IPR002347">
    <property type="entry name" value="SDR_fam"/>
</dbReference>
<dbReference type="EMBL" id="ML002336">
    <property type="protein sequence ID" value="RKP38724.1"/>
    <property type="molecule type" value="Genomic_DNA"/>
</dbReference>
<keyword evidence="8" id="KW-0443">Lipid metabolism</keyword>
<comment type="catalytic activity">
    <reaction evidence="11">
        <text>sphinganine + NADP(+) = 3-oxosphinganine + NADPH + H(+)</text>
        <dbReference type="Rhea" id="RHEA:22640"/>
        <dbReference type="ChEBI" id="CHEBI:15378"/>
        <dbReference type="ChEBI" id="CHEBI:57783"/>
        <dbReference type="ChEBI" id="CHEBI:57817"/>
        <dbReference type="ChEBI" id="CHEBI:58299"/>
        <dbReference type="ChEBI" id="CHEBI:58349"/>
        <dbReference type="EC" id="1.1.1.102"/>
    </reaction>
    <physiologicalReaction direction="right-to-left" evidence="11">
        <dbReference type="Rhea" id="RHEA:22642"/>
    </physiologicalReaction>
</comment>
<dbReference type="GO" id="GO:0005789">
    <property type="term" value="C:endoplasmic reticulum membrane"/>
    <property type="evidence" value="ECO:0007669"/>
    <property type="project" value="TreeGrafter"/>
</dbReference>
<dbReference type="SUPFAM" id="SSF51735">
    <property type="entry name" value="NAD(P)-binding Rossmann-fold domains"/>
    <property type="match status" value="1"/>
</dbReference>
<comment type="function">
    <text evidence="10">Catalyzes the reduction of 3'-oxosphinganine (3-ketodihydrosphingosine/KDS) to sphinganine (dihydrosphingosine/DHS), the second step of de novo sphingolipid biosynthesis.</text>
</comment>
<dbReference type="EC" id="1.1.1.102" evidence="9"/>
<organism evidence="13 14">
    <name type="scientific">Dimargaris cristalligena</name>
    <dbReference type="NCBI Taxonomy" id="215637"/>
    <lineage>
        <taxon>Eukaryota</taxon>
        <taxon>Fungi</taxon>
        <taxon>Fungi incertae sedis</taxon>
        <taxon>Zoopagomycota</taxon>
        <taxon>Kickxellomycotina</taxon>
        <taxon>Dimargaritomycetes</taxon>
        <taxon>Dimargaritales</taxon>
        <taxon>Dimargaritaceae</taxon>
        <taxon>Dimargaris</taxon>
    </lineage>
</organism>
<dbReference type="GO" id="GO:0006666">
    <property type="term" value="P:3-keto-sphinganine metabolic process"/>
    <property type="evidence" value="ECO:0007669"/>
    <property type="project" value="InterPro"/>
</dbReference>
<dbReference type="Proteomes" id="UP000268162">
    <property type="component" value="Unassembled WGS sequence"/>
</dbReference>
<evidence type="ECO:0000256" key="10">
    <source>
        <dbReference type="ARBA" id="ARBA00044737"/>
    </source>
</evidence>
<comment type="pathway">
    <text evidence="3">Sphingolipid metabolism.</text>
</comment>
<gene>
    <name evidence="13" type="ORF">BJ085DRAFT_33123</name>
</gene>
<evidence type="ECO:0000313" key="14">
    <source>
        <dbReference type="Proteomes" id="UP000268162"/>
    </source>
</evidence>
<proteinExistence type="predicted"/>
<comment type="pathway">
    <text evidence="2">Lipid metabolism; sphingolipid metabolism.</text>
</comment>
<comment type="subcellular location">
    <subcellularLocation>
        <location evidence="1">Endoplasmic reticulum</location>
    </subcellularLocation>
</comment>
<evidence type="ECO:0000256" key="4">
    <source>
        <dbReference type="ARBA" id="ARBA00022824"/>
    </source>
</evidence>
<keyword evidence="12" id="KW-1133">Transmembrane helix</keyword>
<evidence type="ECO:0000256" key="7">
    <source>
        <dbReference type="ARBA" id="ARBA00023002"/>
    </source>
</evidence>
<keyword evidence="5" id="KW-0521">NADP</keyword>
<dbReference type="GO" id="GO:0030148">
    <property type="term" value="P:sphingolipid biosynthetic process"/>
    <property type="evidence" value="ECO:0007669"/>
    <property type="project" value="InterPro"/>
</dbReference>
<evidence type="ECO:0000256" key="2">
    <source>
        <dbReference type="ARBA" id="ARBA00004760"/>
    </source>
</evidence>
<dbReference type="Gene3D" id="3.40.50.720">
    <property type="entry name" value="NAD(P)-binding Rossmann-like Domain"/>
    <property type="match status" value="1"/>
</dbReference>
<evidence type="ECO:0000256" key="6">
    <source>
        <dbReference type="ARBA" id="ARBA00022919"/>
    </source>
</evidence>
<name>A0A4P9ZYC9_9FUNG</name>
<dbReference type="PRINTS" id="PR00081">
    <property type="entry name" value="GDHRDH"/>
</dbReference>
<evidence type="ECO:0000256" key="11">
    <source>
        <dbReference type="ARBA" id="ARBA00048930"/>
    </source>
</evidence>
<dbReference type="InterPro" id="IPR045022">
    <property type="entry name" value="KDSR-like"/>
</dbReference>
<evidence type="ECO:0000256" key="9">
    <source>
        <dbReference type="ARBA" id="ARBA00026112"/>
    </source>
</evidence>
<keyword evidence="4" id="KW-0256">Endoplasmic reticulum</keyword>
<dbReference type="STRING" id="215637.A0A4P9ZYC9"/>
<keyword evidence="12" id="KW-0472">Membrane</keyword>
<dbReference type="FunFam" id="3.40.50.720:FF:000468">
    <property type="entry name" value="Short-chain dehydrogenase, putative"/>
    <property type="match status" value="1"/>
</dbReference>